<evidence type="ECO:0000313" key="6">
    <source>
        <dbReference type="Proteomes" id="UP001549251"/>
    </source>
</evidence>
<reference evidence="5 6" key="1">
    <citation type="submission" date="2024-06" db="EMBL/GenBank/DDBJ databases">
        <title>Sorghum-associated microbial communities from plants grown in Nebraska, USA.</title>
        <authorList>
            <person name="Schachtman D."/>
        </authorList>
    </citation>
    <scope>NUCLEOTIDE SEQUENCE [LARGE SCALE GENOMIC DNA]</scope>
    <source>
        <strain evidence="5 6">1757</strain>
    </source>
</reference>
<gene>
    <name evidence="5" type="ORF">ABIE04_001205</name>
</gene>
<evidence type="ECO:0000256" key="2">
    <source>
        <dbReference type="ARBA" id="ARBA00022705"/>
    </source>
</evidence>
<keyword evidence="2" id="KW-0235">DNA replication</keyword>
<keyword evidence="5" id="KW-0548">Nucleotidyltransferase</keyword>
<dbReference type="SUPFAM" id="SSF56672">
    <property type="entry name" value="DNA/RNA polymerases"/>
    <property type="match status" value="1"/>
</dbReference>
<protein>
    <submittedName>
        <fullName evidence="5">DNA polymerase-4</fullName>
        <ecNumber evidence="5">2.7.7.7</ecNumber>
    </submittedName>
</protein>
<evidence type="ECO:0000256" key="3">
    <source>
        <dbReference type="SAM" id="MobiDB-lite"/>
    </source>
</evidence>
<comment type="similarity">
    <text evidence="1">Belongs to the DNA polymerase type-Y family.</text>
</comment>
<dbReference type="GO" id="GO:0003887">
    <property type="term" value="F:DNA-directed DNA polymerase activity"/>
    <property type="evidence" value="ECO:0007669"/>
    <property type="project" value="UniProtKB-EC"/>
</dbReference>
<dbReference type="InterPro" id="IPR036775">
    <property type="entry name" value="DNA_pol_Y-fam_lit_finger_sf"/>
</dbReference>
<keyword evidence="6" id="KW-1185">Reference proteome</keyword>
<dbReference type="Pfam" id="PF11799">
    <property type="entry name" value="IMS_C"/>
    <property type="match status" value="1"/>
</dbReference>
<dbReference type="InterPro" id="IPR043128">
    <property type="entry name" value="Rev_trsase/Diguanyl_cyclase"/>
</dbReference>
<comment type="caution">
    <text evidence="5">The sequence shown here is derived from an EMBL/GenBank/DDBJ whole genome shotgun (WGS) entry which is preliminary data.</text>
</comment>
<feature type="region of interest" description="Disordered" evidence="3">
    <location>
        <begin position="412"/>
        <end position="433"/>
    </location>
</feature>
<dbReference type="EC" id="2.7.7.7" evidence="5"/>
<organism evidence="5 6">
    <name type="scientific">Rhodanobacter soli</name>
    <dbReference type="NCBI Taxonomy" id="590609"/>
    <lineage>
        <taxon>Bacteria</taxon>
        <taxon>Pseudomonadati</taxon>
        <taxon>Pseudomonadota</taxon>
        <taxon>Gammaproteobacteria</taxon>
        <taxon>Lysobacterales</taxon>
        <taxon>Rhodanobacteraceae</taxon>
        <taxon>Rhodanobacter</taxon>
    </lineage>
</organism>
<accession>A0ABV2PWE6</accession>
<dbReference type="Gene3D" id="3.40.1170.60">
    <property type="match status" value="1"/>
</dbReference>
<dbReference type="Gene3D" id="1.10.150.20">
    <property type="entry name" value="5' to 3' exonuclease, C-terminal subdomain"/>
    <property type="match status" value="1"/>
</dbReference>
<sequence length="460" mass="50709">MSLRSLFVDFNSYFASVEQHEEPGLRGRPVGVAPVAAETTSLIAASYEAKAFGVGTGTMVREARRRCPDIQIRVARPERYVAWHHRLMEAINHAIPVGRVGSIDEVACELVGRQRRREVAEEIARQVKHEIALAAPGGAIRCSIGIAPNDFLAKTASDMKKPDGLTVIELADLPHALHRLALRDLCGIGPSMEARLHEAGITSVAQLTAASKLVLRRAWGGIEGECMWGLLRGAWLPSAPTERGSIGHSHVLGPELRTPAGARAVLKKLLVKAAMRMRREEMLGGAMAVRIRFIGHDQRWERDLAFDPTDDSRELLRLLNGMLDSGNRRRPLPGPVNATPLSVSVTLMRLVPRTQSSGSLFASTQDTGRVDAGRIDALVDRINAKFGYNKLYFGSMQLALEHDAAPMRIPFNRVPDTKSENEATHESDASHDPLWLQTMNRFKAIAEGEHRRRERGDRKG</sequence>
<proteinExistence type="inferred from homology"/>
<dbReference type="PROSITE" id="PS50173">
    <property type="entry name" value="UMUC"/>
    <property type="match status" value="1"/>
</dbReference>
<evidence type="ECO:0000313" key="5">
    <source>
        <dbReference type="EMBL" id="MET4568878.1"/>
    </source>
</evidence>
<keyword evidence="5" id="KW-0808">Transferase</keyword>
<dbReference type="InterPro" id="IPR050116">
    <property type="entry name" value="DNA_polymerase-Y"/>
</dbReference>
<dbReference type="EMBL" id="JBEPSD010000001">
    <property type="protein sequence ID" value="MET4568878.1"/>
    <property type="molecule type" value="Genomic_DNA"/>
</dbReference>
<evidence type="ECO:0000259" key="4">
    <source>
        <dbReference type="PROSITE" id="PS50173"/>
    </source>
</evidence>
<evidence type="ECO:0000256" key="1">
    <source>
        <dbReference type="ARBA" id="ARBA00010945"/>
    </source>
</evidence>
<dbReference type="SUPFAM" id="SSF100879">
    <property type="entry name" value="Lesion bypass DNA polymerase (Y-family), little finger domain"/>
    <property type="match status" value="1"/>
</dbReference>
<dbReference type="Proteomes" id="UP001549251">
    <property type="component" value="Unassembled WGS sequence"/>
</dbReference>
<dbReference type="RefSeq" id="WP_354547670.1">
    <property type="nucleotide sequence ID" value="NZ_JBEPSD010000001.1"/>
</dbReference>
<dbReference type="InterPro" id="IPR017961">
    <property type="entry name" value="DNA_pol_Y-fam_little_finger"/>
</dbReference>
<dbReference type="Gene3D" id="3.30.1490.100">
    <property type="entry name" value="DNA polymerase, Y-family, little finger domain"/>
    <property type="match status" value="1"/>
</dbReference>
<dbReference type="Pfam" id="PF00817">
    <property type="entry name" value="IMS"/>
    <property type="match status" value="1"/>
</dbReference>
<dbReference type="PANTHER" id="PTHR11076:SF33">
    <property type="entry name" value="DNA POLYMERASE KAPPA"/>
    <property type="match status" value="1"/>
</dbReference>
<name>A0ABV2PWE6_9GAMM</name>
<dbReference type="CDD" id="cd00424">
    <property type="entry name" value="PolY"/>
    <property type="match status" value="1"/>
</dbReference>
<dbReference type="Gene3D" id="3.30.70.270">
    <property type="match status" value="1"/>
</dbReference>
<feature type="compositionally biased region" description="Basic and acidic residues" evidence="3">
    <location>
        <begin position="415"/>
        <end position="431"/>
    </location>
</feature>
<dbReference type="InterPro" id="IPR001126">
    <property type="entry name" value="UmuC"/>
</dbReference>
<dbReference type="InterPro" id="IPR043502">
    <property type="entry name" value="DNA/RNA_pol_sf"/>
</dbReference>
<dbReference type="PANTHER" id="PTHR11076">
    <property type="entry name" value="DNA REPAIR POLYMERASE UMUC / TRANSFERASE FAMILY MEMBER"/>
    <property type="match status" value="1"/>
</dbReference>
<feature type="domain" description="UmuC" evidence="4">
    <location>
        <begin position="5"/>
        <end position="189"/>
    </location>
</feature>